<protein>
    <submittedName>
        <fullName evidence="2">Uncharacterized protein</fullName>
    </submittedName>
</protein>
<name>A0A0C2XBE1_AMAMK</name>
<evidence type="ECO:0000256" key="1">
    <source>
        <dbReference type="SAM" id="SignalP"/>
    </source>
</evidence>
<dbReference type="EMBL" id="KN818235">
    <property type="protein sequence ID" value="KIL66671.1"/>
    <property type="molecule type" value="Genomic_DNA"/>
</dbReference>
<organism evidence="2 3">
    <name type="scientific">Amanita muscaria (strain Koide BX008)</name>
    <dbReference type="NCBI Taxonomy" id="946122"/>
    <lineage>
        <taxon>Eukaryota</taxon>
        <taxon>Fungi</taxon>
        <taxon>Dikarya</taxon>
        <taxon>Basidiomycota</taxon>
        <taxon>Agaricomycotina</taxon>
        <taxon>Agaricomycetes</taxon>
        <taxon>Agaricomycetidae</taxon>
        <taxon>Agaricales</taxon>
        <taxon>Pluteineae</taxon>
        <taxon>Amanitaceae</taxon>
        <taxon>Amanita</taxon>
    </lineage>
</organism>
<dbReference type="InParanoid" id="A0A0C2XBE1"/>
<keyword evidence="3" id="KW-1185">Reference proteome</keyword>
<sequence>MVSRTIWVALAVVCTALQGAAYPDAIGNDLDTSEGPSEMLTMRYQSWDYCYYYCSLYARGSIATYALCMRRCYGYYP</sequence>
<dbReference type="AlphaFoldDB" id="A0A0C2XBE1"/>
<accession>A0A0C2XBE1</accession>
<feature type="chain" id="PRO_5002158606" evidence="1">
    <location>
        <begin position="22"/>
        <end position="77"/>
    </location>
</feature>
<gene>
    <name evidence="2" type="ORF">M378DRAFT_160690</name>
</gene>
<dbReference type="HOGENOM" id="CLU_2687271_0_0_1"/>
<keyword evidence="1" id="KW-0732">Signal</keyword>
<evidence type="ECO:0000313" key="2">
    <source>
        <dbReference type="EMBL" id="KIL66671.1"/>
    </source>
</evidence>
<dbReference type="Proteomes" id="UP000054549">
    <property type="component" value="Unassembled WGS sequence"/>
</dbReference>
<evidence type="ECO:0000313" key="3">
    <source>
        <dbReference type="Proteomes" id="UP000054549"/>
    </source>
</evidence>
<proteinExistence type="predicted"/>
<reference evidence="2 3" key="1">
    <citation type="submission" date="2014-04" db="EMBL/GenBank/DDBJ databases">
        <title>Evolutionary Origins and Diversification of the Mycorrhizal Mutualists.</title>
        <authorList>
            <consortium name="DOE Joint Genome Institute"/>
            <consortium name="Mycorrhizal Genomics Consortium"/>
            <person name="Kohler A."/>
            <person name="Kuo A."/>
            <person name="Nagy L.G."/>
            <person name="Floudas D."/>
            <person name="Copeland A."/>
            <person name="Barry K.W."/>
            <person name="Cichocki N."/>
            <person name="Veneault-Fourrey C."/>
            <person name="LaButti K."/>
            <person name="Lindquist E.A."/>
            <person name="Lipzen A."/>
            <person name="Lundell T."/>
            <person name="Morin E."/>
            <person name="Murat C."/>
            <person name="Riley R."/>
            <person name="Ohm R."/>
            <person name="Sun H."/>
            <person name="Tunlid A."/>
            <person name="Henrissat B."/>
            <person name="Grigoriev I.V."/>
            <person name="Hibbett D.S."/>
            <person name="Martin F."/>
        </authorList>
    </citation>
    <scope>NUCLEOTIDE SEQUENCE [LARGE SCALE GENOMIC DNA]</scope>
    <source>
        <strain evidence="2 3">Koide BX008</strain>
    </source>
</reference>
<feature type="signal peptide" evidence="1">
    <location>
        <begin position="1"/>
        <end position="21"/>
    </location>
</feature>